<sequence length="222" mass="23870">MTELSNHAAAASYARSGFSNKMGWGSRPALLIVDACLAYWAPSSPLDTSSNPASAASPSSMKRLLDAARAGSVPVIWTRVEYVHPDMSDAGMFWLKSKSLDIFQRGDARGWGGWVESAGLTPISEEVVIAKKYPSAFFGTDLSTRLHVLNVDTVVVCGVSTSGCVRATVLDAMQYGYRPMVVGEACGDRTQEIHNANLFDLNAKYADVVSEGEAVEKLRAGW</sequence>
<comment type="caution">
    <text evidence="4">The sequence shown here is derived from an EMBL/GenBank/DDBJ whole genome shotgun (WGS) entry which is preliminary data.</text>
</comment>
<dbReference type="PANTHER" id="PTHR43540">
    <property type="entry name" value="PEROXYUREIDOACRYLATE/UREIDOACRYLATE AMIDOHYDROLASE-RELATED"/>
    <property type="match status" value="1"/>
</dbReference>
<dbReference type="InterPro" id="IPR000868">
    <property type="entry name" value="Isochorismatase-like_dom"/>
</dbReference>
<feature type="domain" description="Isochorismatase-like" evidence="3">
    <location>
        <begin position="29"/>
        <end position="210"/>
    </location>
</feature>
<dbReference type="PANTHER" id="PTHR43540:SF1">
    <property type="entry name" value="ISOCHORISMATASE HYDROLASE"/>
    <property type="match status" value="1"/>
</dbReference>
<protein>
    <submittedName>
        <fullName evidence="4">Putative isochorismatase hydrolase protein</fullName>
    </submittedName>
</protein>
<dbReference type="SUPFAM" id="SSF52499">
    <property type="entry name" value="Isochorismatase-like hydrolases"/>
    <property type="match status" value="1"/>
</dbReference>
<gene>
    <name evidence="4" type="ORF">MVEN_01703000</name>
</gene>
<proteinExistence type="inferred from homology"/>
<keyword evidence="5" id="KW-1185">Reference proteome</keyword>
<evidence type="ECO:0000256" key="1">
    <source>
        <dbReference type="ARBA" id="ARBA00006336"/>
    </source>
</evidence>
<accession>A0A8H6XM07</accession>
<dbReference type="GO" id="GO:0016787">
    <property type="term" value="F:hydrolase activity"/>
    <property type="evidence" value="ECO:0007669"/>
    <property type="project" value="UniProtKB-KW"/>
</dbReference>
<name>A0A8H6XM07_9AGAR</name>
<dbReference type="InterPro" id="IPR050272">
    <property type="entry name" value="Isochorismatase-like_hydrls"/>
</dbReference>
<dbReference type="AlphaFoldDB" id="A0A8H6XM07"/>
<dbReference type="Gene3D" id="3.40.50.850">
    <property type="entry name" value="Isochorismatase-like"/>
    <property type="match status" value="1"/>
</dbReference>
<evidence type="ECO:0000259" key="3">
    <source>
        <dbReference type="Pfam" id="PF00857"/>
    </source>
</evidence>
<dbReference type="EMBL" id="JACAZI010000015">
    <property type="protein sequence ID" value="KAF7344130.1"/>
    <property type="molecule type" value="Genomic_DNA"/>
</dbReference>
<reference evidence="4" key="1">
    <citation type="submission" date="2020-05" db="EMBL/GenBank/DDBJ databases">
        <title>Mycena genomes resolve the evolution of fungal bioluminescence.</title>
        <authorList>
            <person name="Tsai I.J."/>
        </authorList>
    </citation>
    <scope>NUCLEOTIDE SEQUENCE</scope>
    <source>
        <strain evidence="4">CCC161011</strain>
    </source>
</reference>
<dbReference type="Pfam" id="PF00857">
    <property type="entry name" value="Isochorismatase"/>
    <property type="match status" value="1"/>
</dbReference>
<dbReference type="InterPro" id="IPR036380">
    <property type="entry name" value="Isochorismatase-like_sf"/>
</dbReference>
<evidence type="ECO:0000256" key="2">
    <source>
        <dbReference type="ARBA" id="ARBA00022801"/>
    </source>
</evidence>
<keyword evidence="2 4" id="KW-0378">Hydrolase</keyword>
<dbReference type="Proteomes" id="UP000620124">
    <property type="component" value="Unassembled WGS sequence"/>
</dbReference>
<organism evidence="4 5">
    <name type="scientific">Mycena venus</name>
    <dbReference type="NCBI Taxonomy" id="2733690"/>
    <lineage>
        <taxon>Eukaryota</taxon>
        <taxon>Fungi</taxon>
        <taxon>Dikarya</taxon>
        <taxon>Basidiomycota</taxon>
        <taxon>Agaricomycotina</taxon>
        <taxon>Agaricomycetes</taxon>
        <taxon>Agaricomycetidae</taxon>
        <taxon>Agaricales</taxon>
        <taxon>Marasmiineae</taxon>
        <taxon>Mycenaceae</taxon>
        <taxon>Mycena</taxon>
    </lineage>
</organism>
<evidence type="ECO:0000313" key="5">
    <source>
        <dbReference type="Proteomes" id="UP000620124"/>
    </source>
</evidence>
<comment type="similarity">
    <text evidence="1">Belongs to the isochorismatase family.</text>
</comment>
<dbReference type="OrthoDB" id="1739143at2759"/>
<evidence type="ECO:0000313" key="4">
    <source>
        <dbReference type="EMBL" id="KAF7344130.1"/>
    </source>
</evidence>